<comment type="caution">
    <text evidence="10">The sequence shown here is derived from an EMBL/GenBank/DDBJ whole genome shotgun (WGS) entry which is preliminary data.</text>
</comment>
<evidence type="ECO:0000256" key="7">
    <source>
        <dbReference type="ARBA" id="ARBA00023136"/>
    </source>
</evidence>
<keyword evidence="4 8" id="KW-1003">Cell membrane</keyword>
<feature type="transmembrane region" description="Helical" evidence="8">
    <location>
        <begin position="234"/>
        <end position="256"/>
    </location>
</feature>
<evidence type="ECO:0000256" key="8">
    <source>
        <dbReference type="RuleBase" id="RU361233"/>
    </source>
</evidence>
<dbReference type="GO" id="GO:0005886">
    <property type="term" value="C:plasma membrane"/>
    <property type="evidence" value="ECO:0007669"/>
    <property type="project" value="UniProtKB-SubCell"/>
</dbReference>
<comment type="subcellular location">
    <subcellularLocation>
        <location evidence="1 8">Cell membrane</location>
        <topology evidence="1 8">Multi-pass membrane protein</topology>
    </subcellularLocation>
</comment>
<gene>
    <name evidence="10" type="ORF">LUZ62_046602</name>
</gene>
<evidence type="ECO:0000256" key="3">
    <source>
        <dbReference type="ARBA" id="ARBA00011489"/>
    </source>
</evidence>
<keyword evidence="7 8" id="KW-0472">Membrane</keyword>
<protein>
    <recommendedName>
        <fullName evidence="8">CASP-like protein</fullName>
    </recommendedName>
</protein>
<organism evidence="10 11">
    <name type="scientific">Rhynchospora pubera</name>
    <dbReference type="NCBI Taxonomy" id="906938"/>
    <lineage>
        <taxon>Eukaryota</taxon>
        <taxon>Viridiplantae</taxon>
        <taxon>Streptophyta</taxon>
        <taxon>Embryophyta</taxon>
        <taxon>Tracheophyta</taxon>
        <taxon>Spermatophyta</taxon>
        <taxon>Magnoliopsida</taxon>
        <taxon>Liliopsida</taxon>
        <taxon>Poales</taxon>
        <taxon>Cyperaceae</taxon>
        <taxon>Cyperoideae</taxon>
        <taxon>Rhynchosporeae</taxon>
        <taxon>Rhynchospora</taxon>
    </lineage>
</organism>
<feature type="transmembrane region" description="Helical" evidence="8">
    <location>
        <begin position="143"/>
        <end position="166"/>
    </location>
</feature>
<comment type="subunit">
    <text evidence="3 8">Homodimer and heterodimers.</text>
</comment>
<evidence type="ECO:0000256" key="5">
    <source>
        <dbReference type="ARBA" id="ARBA00022692"/>
    </source>
</evidence>
<keyword evidence="6 8" id="KW-1133">Transmembrane helix</keyword>
<accession>A0AAV8FWQ8</accession>
<evidence type="ECO:0000256" key="6">
    <source>
        <dbReference type="ARBA" id="ARBA00022989"/>
    </source>
</evidence>
<dbReference type="Pfam" id="PF04535">
    <property type="entry name" value="CASP_dom"/>
    <property type="match status" value="1"/>
</dbReference>
<evidence type="ECO:0000313" key="11">
    <source>
        <dbReference type="Proteomes" id="UP001140206"/>
    </source>
</evidence>
<dbReference type="PANTHER" id="PTHR36488">
    <property type="entry name" value="CASP-LIKE PROTEIN 1U1"/>
    <property type="match status" value="1"/>
</dbReference>
<evidence type="ECO:0000313" key="10">
    <source>
        <dbReference type="EMBL" id="KAJ4795356.1"/>
    </source>
</evidence>
<reference evidence="10" key="1">
    <citation type="submission" date="2022-08" db="EMBL/GenBank/DDBJ databases">
        <authorList>
            <person name="Marques A."/>
        </authorList>
    </citation>
    <scope>NUCLEOTIDE SEQUENCE</scope>
    <source>
        <strain evidence="10">RhyPub2mFocal</strain>
        <tissue evidence="10">Leaves</tissue>
    </source>
</reference>
<evidence type="ECO:0000256" key="1">
    <source>
        <dbReference type="ARBA" id="ARBA00004651"/>
    </source>
</evidence>
<feature type="domain" description="Casparian strip membrane protein" evidence="9">
    <location>
        <begin position="94"/>
        <end position="242"/>
    </location>
</feature>
<dbReference type="InterPro" id="IPR006459">
    <property type="entry name" value="CASP/CASPL"/>
</dbReference>
<dbReference type="InterPro" id="IPR044173">
    <property type="entry name" value="CASPL"/>
</dbReference>
<keyword evidence="5 8" id="KW-0812">Transmembrane</keyword>
<dbReference type="InterPro" id="IPR006702">
    <property type="entry name" value="CASP_dom"/>
</dbReference>
<comment type="similarity">
    <text evidence="2 8">Belongs to the Casparian strip membrane proteins (CASP) family.</text>
</comment>
<feature type="transmembrane region" description="Helical" evidence="8">
    <location>
        <begin position="178"/>
        <end position="206"/>
    </location>
</feature>
<dbReference type="Proteomes" id="UP001140206">
    <property type="component" value="Chromosome 2"/>
</dbReference>
<name>A0AAV8FWQ8_9POAL</name>
<evidence type="ECO:0000256" key="2">
    <source>
        <dbReference type="ARBA" id="ARBA00007651"/>
    </source>
</evidence>
<dbReference type="EMBL" id="JAMFTS010000002">
    <property type="protein sequence ID" value="KAJ4795356.1"/>
    <property type="molecule type" value="Genomic_DNA"/>
</dbReference>
<dbReference type="AlphaFoldDB" id="A0AAV8FWQ8"/>
<dbReference type="PANTHER" id="PTHR36488:SF8">
    <property type="entry name" value="CASP-LIKE PROTEIN 1U1"/>
    <property type="match status" value="1"/>
</dbReference>
<keyword evidence="11" id="KW-1185">Reference proteome</keyword>
<evidence type="ECO:0000259" key="9">
    <source>
        <dbReference type="Pfam" id="PF04535"/>
    </source>
</evidence>
<evidence type="ECO:0000256" key="4">
    <source>
        <dbReference type="ARBA" id="ARBA00022475"/>
    </source>
</evidence>
<sequence>MNKPRSFKNAYHASADLLRYRLLVHILPKHSLPIKPHLLNFSESKRKKKGIENQFVKEIGMAVTEMTDTLDTVKTAPESGYTTSDGPPPNYFRIDFLLRLLLLVAAVISLVVLVTSKESEVIAVLPQPFGAIIRDAKFNYSPAFIYLVVALGVASLYSIKTMIFSCAVMSRPAPSAKILFGLIIFDILMAAIMASAVGTAGGIGYLGLKGNSHTNWVKFCDIYGKFCRHVAASIILSLFASIILVLLVVLSAYSLYKRSN</sequence>
<feature type="transmembrane region" description="Helical" evidence="8">
    <location>
        <begin position="96"/>
        <end position="116"/>
    </location>
</feature>
<dbReference type="NCBIfam" id="TIGR01569">
    <property type="entry name" value="A_tha_TIGR01569"/>
    <property type="match status" value="1"/>
</dbReference>
<proteinExistence type="inferred from homology"/>